<evidence type="ECO:0000256" key="8">
    <source>
        <dbReference type="ARBA" id="ARBA00022833"/>
    </source>
</evidence>
<dbReference type="Pfam" id="PF05965">
    <property type="entry name" value="FYRC"/>
    <property type="match status" value="1"/>
</dbReference>
<dbReference type="InterPro" id="IPR011011">
    <property type="entry name" value="Znf_FYVE_PHD"/>
</dbReference>
<dbReference type="SUPFAM" id="SSF82199">
    <property type="entry name" value="SET domain"/>
    <property type="match status" value="1"/>
</dbReference>
<dbReference type="GO" id="GO:0003677">
    <property type="term" value="F:DNA binding"/>
    <property type="evidence" value="ECO:0007669"/>
    <property type="project" value="UniProtKB-KW"/>
</dbReference>
<sequence>MSRPERPGKRLKCFASVDMFDMSEILQKILLRYAANDERKSVVCGERLSMIDKRALFDLKVFVKKYLKTNRKMVEVNEELSKDLYDGVDFNTLRSSLKASQFYETKLLRSQDFMEKHISAVCGACVKKIVLNRSDDDVVNKVTSLSLAAGNHEVVLPKQEPVYNEPCCRYCGSTFIGGGPVCGDCRQFLDETCSSLDRLENALCIRVPTCRVSNPLPSSSTNPQPIPSTWCTACKIFHYVSLGFRPKISHKRKPSNAVILQYLTSARLSQPSLTCWAHCRRCVEYFAYKLSSPSAIQGCSQDDAGELASFLDRLWCRASLVNKSPNLIKVTSAPKVANRENGVGPDDSLRSFGTPMLHEGENSEEQPCSLCFKAYSGVYVITLGPGSTIKKPEVRACGACVLRCRASAIRVAETFSDIRSDALCKWYSIFTGAYSTCPPPLCECSTVNAKCDFCYLAECIMLFYIQLKSEASVKNNTNEGRMGGKLLALGSPLFFACCRSLPERISKDVELYSRIVKESPEETERPFCVLCRATSPALFRLVNNTVICQDCVLGYKALLALLPKGRKEASSDLALFARLMALPCHPDTDHEAGQVPLWAVCLPCHARRCLRLLHPLEPCLDLPQWLKRRARLVFYHSSAPNKDVSLCDLDPTVSVSKKKHKGSKFYYVIKTSLERVKLSKWVETVPVPDALVFPEPSGDQSSLVNDSTSSCASSSLRVSSESDSDEERIQKSSKALTTEKMSEVEPVSSSSQTTLRDRRSRRLTAKYAAALEEQTRRRRQRDNDSGTLGSPTVTLSMEEDDEENQNRLCAKLSGMDRDSQTVKSLKRSRPGSSPENIIKGKRKPKANLRLQGDYATLGPQGKWESGGRVYSEFDDTRSDISSSTISVSGSNRRQRRRSQSTAQQNRGGPRVKVVDRKTALGTQYSNPMLVMKHAAKLAAVGAQTQDGTSPLMAASAATAEAYFSDGSSADGSNRLRPDCGNCAACRGMVAPCGRCHNCRQQAHYGSGDSGVRRLPCIETICHRRRHLVTARGEGPRVKIPVNFSARSYQRAQRAMKHAPPPPGPAPQPSLLETVPGLQEQLMSGSSSRSSAGLTQPSNGPVPVDSTSSAILRVELAASASTSNLEVFADAPVRSLRGGDLGMHFAPHDSHNEEALSHTIAPVEGEVIDGDIAYRGGFPVVTSSMSAPPKAICYLCGSAGVDLRTCVSCAEPFHPFCDRHQSLPKDKNSFLCCNCINCDVCGQTAVELRCSECLSGFHPGCLPDYAPAEVKERGKWVCPNCTKCVHCLVSPRDREIAVCRMGNEDADMVPWSRDPAKCAACAIAEARGHICPQCNRTYLDETVEMIECDSCHRWLHRACAKLSYDQYELIARAPPNQLRSFTIYCSPCKQSIATHSAKAHQVDDDEKLRRITRESLTERMNTLIEGCKAFPHEPIAGPSTHLSFASPQPTDHKGVDHSGAAVTSLREYIDDDHLPQVDGLNDSPTESASDSLAPTPSTDSAACDLKNVPKSTKKAIRGIPPSSWLVHSNLQPPPVHAAWLVERLNTEHWITPKNLSYLLLARLIAKIDMTPAVSHDHLQLRRLLSWLANCIEILFPWLEASYTTKEVRALLRQGQGSLTSVVDFLFSVAELELYELACPHVVGIIDKTRTRLVFQSYQLGTPRTLGFYRECIEEVHEHLATHHADFENCSRRFEEAQDVFIKQRELNTHCLDPKTLLESAPESFGEPDGDVAIANFQKELFFKWQRLLHHPNRRTIPKSLDEDDMLYYFGLKPNWQTLNEDYADRMLPLPPRPTVDLDESDPETLNIREIRALPMEIIIREEKVLFDPSSEPRRCLLCTRNTDSSIEDRLIYIGSDTWAHINCALWSKEVYEEDSGQLTGLSAALRRGGRTRCLDCGNLGATVTCSNTESCGVVVHFPCAMRRRRPISSRPVFTADRSFFCSPECYAKAKKARLIEAVRHLRLKKLRRFYMNEEVGAREEEAIRNDSRDVVSLVAANEISEEEVENIKLQVDCDLESPELKEMLVFRRVFVPSDCFIASMGGDGINCGSEEMDISGDEDDGDGDLREEDHPHQPVLALAISPSTLDFASHKLPASAFVITIGALRIDRLGHIGEASDSLCRRGDRERPGYLCPIGYRARRIFWSSTIPNALESYTLSVSQIHTQPLTPAPQSNFADKPIVHHSSAPLLPRPYVNDFRPVSQRNPSEKMMPLPMVATSPGKIIPTPCSPRTSTSSAFDPHPNNPVGLPSIRFTYSQGMPSNRLTQKQPVGLQQSLPSTPQKTPTAAPQTISLPPEVASAQSLSPLHVAPVKVVETTSPVSANSSGSNGSLTPTSGCIVQNSQPLVIPTKAPFPSPPKFANIVSSPQKASTPCIVSAVSVPNLTTQSRPTGSANSPKPIAVYSISSVVKGGVVTQLTPVQSSSSLRIIEKRTSTQANITPPIAVESKRPVVVRCVPGGPMLVGSKTPHSSVIVRQPERPATASSATLSAVSNKQSIRVTRLVAPSSTSIVTRVLPLTPSETSQIPASKLSDAQLASQLDGIFNNIRSPRKLTIVPPSMSLLQSNESTDPPPPQQDVIRIPQISQLDGINDMGDYDTFSRRCGNNDAFSGKAKRRWMVERENRLALNESVLKARQAVNDRLYQKEATLYVKPFRLQFSTGLLDASLPTPTSAWREVVNAVLKLRRENAIPHPISQRINGWAQFGLSHRHVVFLLEQLPGAHTCFRYRFRYHRYRIDQIREKYTPPVPVHEGAARLMPYPKLRTAMGRNQTRDPLDFLLCVANRAPQSCLPLEWPAEAAEGLERTTITSSSCIDAARQAASIVATSLNLSPRFHARTVEAAVAEATADIVEEAEDAAVAAAGRSRNQLSLTYQLRNLVTNREARLRRVAVYPSRIHKRGLFALCSFRPEELICEYTGELIRNIICERREAEYQASGVDCYFFRIDNDWVIDATYAGNYARFINHSCQPNCDAKTITMGDSSHIGIIAKRRILPGEELTYDYRFPKEAEKLLCNCGRIGCRKYLN</sequence>
<dbReference type="WBParaSite" id="EgrG_001005500">
    <property type="protein sequence ID" value="EgrG_001005500"/>
    <property type="gene ID" value="EgrG_001005500"/>
</dbReference>
<dbReference type="Gene3D" id="3.30.40.10">
    <property type="entry name" value="Zinc/RING finger domain, C3HC4 (zinc finger)"/>
    <property type="match status" value="3"/>
</dbReference>
<feature type="compositionally biased region" description="Low complexity" evidence="15">
    <location>
        <begin position="706"/>
        <end position="721"/>
    </location>
</feature>
<dbReference type="InterPro" id="IPR046341">
    <property type="entry name" value="SET_dom_sf"/>
</dbReference>
<dbReference type="InterPro" id="IPR034732">
    <property type="entry name" value="EPHD"/>
</dbReference>
<dbReference type="PROSITE" id="PS50016">
    <property type="entry name" value="ZF_PHD_2"/>
    <property type="match status" value="2"/>
</dbReference>
<feature type="domain" description="PHD-type" evidence="16">
    <location>
        <begin position="1327"/>
        <end position="1390"/>
    </location>
</feature>
<feature type="compositionally biased region" description="Low complexity" evidence="15">
    <location>
        <begin position="879"/>
        <end position="891"/>
    </location>
</feature>
<dbReference type="GO" id="GO:0032259">
    <property type="term" value="P:methylation"/>
    <property type="evidence" value="ECO:0007669"/>
    <property type="project" value="UniProtKB-KW"/>
</dbReference>
<dbReference type="PROSITE" id="PS50868">
    <property type="entry name" value="POST_SET"/>
    <property type="match status" value="1"/>
</dbReference>
<dbReference type="InterPro" id="IPR001965">
    <property type="entry name" value="Znf_PHD"/>
</dbReference>
<feature type="region of interest" description="Disordered" evidence="15">
    <location>
        <begin position="695"/>
        <end position="912"/>
    </location>
</feature>
<keyword evidence="7 14" id="KW-0863">Zinc-finger</keyword>
<name>A0A068WI82_ECHGR</name>
<dbReference type="Gene3D" id="2.170.270.10">
    <property type="entry name" value="SET domain"/>
    <property type="match status" value="1"/>
</dbReference>
<dbReference type="SUPFAM" id="SSF57903">
    <property type="entry name" value="FYVE/PHD zinc finger"/>
    <property type="match status" value="2"/>
</dbReference>
<reference evidence="21 22" key="1">
    <citation type="journal article" date="2013" name="Nature">
        <title>The genomes of four tapeworm species reveal adaptations to parasitism.</title>
        <authorList>
            <person name="Tsai I.J."/>
            <person name="Zarowiecki M."/>
            <person name="Holroyd N."/>
            <person name="Garciarrubio A."/>
            <person name="Sanchez-Flores A."/>
            <person name="Brooks K.L."/>
            <person name="Tracey A."/>
            <person name="Bobes R.J."/>
            <person name="Fragoso G."/>
            <person name="Sciutto E."/>
            <person name="Aslett M."/>
            <person name="Beasley H."/>
            <person name="Bennett H.M."/>
            <person name="Cai J."/>
            <person name="Camicia F."/>
            <person name="Clark R."/>
            <person name="Cucher M."/>
            <person name="De Silva N."/>
            <person name="Day T.A."/>
            <person name="Deplazes P."/>
            <person name="Estrada K."/>
            <person name="Fernandez C."/>
            <person name="Holland P.W."/>
            <person name="Hou J."/>
            <person name="Hu S."/>
            <person name="Huckvale T."/>
            <person name="Hung S.S."/>
            <person name="Kamenetzky L."/>
            <person name="Keane J.A."/>
            <person name="Kiss F."/>
            <person name="Koziol U."/>
            <person name="Lambert O."/>
            <person name="Liu K."/>
            <person name="Luo X."/>
            <person name="Luo Y."/>
            <person name="Macchiaroli N."/>
            <person name="Nichol S."/>
            <person name="Paps J."/>
            <person name="Parkinson J."/>
            <person name="Pouchkina-Stantcheva N."/>
            <person name="Riddiford N."/>
            <person name="Rosenzvit M."/>
            <person name="Salinas G."/>
            <person name="Wasmuth J.D."/>
            <person name="Zamanian M."/>
            <person name="Zheng Y."/>
            <person name="Cai X."/>
            <person name="Soberon X."/>
            <person name="Olson P.D."/>
            <person name="Laclette J.P."/>
            <person name="Brehm K."/>
            <person name="Berriman M."/>
            <person name="Garciarrubio A."/>
            <person name="Bobes R.J."/>
            <person name="Fragoso G."/>
            <person name="Sanchez-Flores A."/>
            <person name="Estrada K."/>
            <person name="Cevallos M.A."/>
            <person name="Morett E."/>
            <person name="Gonzalez V."/>
            <person name="Portillo T."/>
            <person name="Ochoa-Leyva A."/>
            <person name="Jose M.V."/>
            <person name="Sciutto E."/>
            <person name="Landa A."/>
            <person name="Jimenez L."/>
            <person name="Valdes V."/>
            <person name="Carrero J.C."/>
            <person name="Larralde C."/>
            <person name="Morales-Montor J."/>
            <person name="Limon-Lason J."/>
            <person name="Soberon X."/>
            <person name="Laclette J.P."/>
        </authorList>
    </citation>
    <scope>NUCLEOTIDE SEQUENCE [LARGE SCALE GENOMIC DNA]</scope>
</reference>
<dbReference type="PANTHER" id="PTHR45838">
    <property type="entry name" value="HISTONE-LYSINE-N-METHYLTRANSFERASE 2 KMT2 FAMILY MEMBER"/>
    <property type="match status" value="1"/>
</dbReference>
<dbReference type="SMART" id="SM00317">
    <property type="entry name" value="SET"/>
    <property type="match status" value="1"/>
</dbReference>
<evidence type="ECO:0000313" key="23">
    <source>
        <dbReference type="WBParaSite" id="EgrG_001005500"/>
    </source>
</evidence>
<feature type="region of interest" description="Disordered" evidence="15">
    <location>
        <begin position="1472"/>
        <end position="1505"/>
    </location>
</feature>
<dbReference type="Gene3D" id="3.30.160.360">
    <property type="match status" value="2"/>
</dbReference>
<keyword evidence="4" id="KW-0949">S-adenosyl-L-methionine</keyword>
<dbReference type="PROSITE" id="PS51058">
    <property type="entry name" value="ZF_CXXC"/>
    <property type="match status" value="1"/>
</dbReference>
<keyword evidence="9" id="KW-0156">Chromatin regulator</keyword>
<dbReference type="GO" id="GO:0035097">
    <property type="term" value="C:histone methyltransferase complex"/>
    <property type="evidence" value="ECO:0007669"/>
    <property type="project" value="TreeGrafter"/>
</dbReference>
<dbReference type="Pfam" id="PF05964">
    <property type="entry name" value="FYRN"/>
    <property type="match status" value="1"/>
</dbReference>
<gene>
    <name evidence="21" type="ORF">EgrG_001005500</name>
</gene>
<evidence type="ECO:0000256" key="5">
    <source>
        <dbReference type="ARBA" id="ARBA00022723"/>
    </source>
</evidence>
<dbReference type="Pfam" id="PF00856">
    <property type="entry name" value="SET"/>
    <property type="match status" value="1"/>
</dbReference>
<evidence type="ECO:0000259" key="20">
    <source>
        <dbReference type="PROSITE" id="PS51805"/>
    </source>
</evidence>
<evidence type="ECO:0000256" key="3">
    <source>
        <dbReference type="ARBA" id="ARBA00022679"/>
    </source>
</evidence>
<dbReference type="PROSITE" id="PS50280">
    <property type="entry name" value="SET"/>
    <property type="match status" value="1"/>
</dbReference>
<dbReference type="GO" id="GO:0042800">
    <property type="term" value="F:histone H3K4 methyltransferase activity"/>
    <property type="evidence" value="ECO:0007669"/>
    <property type="project" value="TreeGrafter"/>
</dbReference>
<dbReference type="EMBL" id="LK028577">
    <property type="protein sequence ID" value="CDS17311.1"/>
    <property type="molecule type" value="Genomic_DNA"/>
</dbReference>
<dbReference type="InterPro" id="IPR003616">
    <property type="entry name" value="Post-SET_dom"/>
</dbReference>
<dbReference type="InterPro" id="IPR013083">
    <property type="entry name" value="Znf_RING/FYVE/PHD"/>
</dbReference>
<evidence type="ECO:0000256" key="15">
    <source>
        <dbReference type="SAM" id="MobiDB-lite"/>
    </source>
</evidence>
<feature type="region of interest" description="Disordered" evidence="15">
    <location>
        <begin position="2253"/>
        <end position="2287"/>
    </location>
</feature>
<feature type="domain" description="SET" evidence="17">
    <location>
        <begin position="2881"/>
        <end position="2997"/>
    </location>
</feature>
<feature type="compositionally biased region" description="Low complexity" evidence="15">
    <location>
        <begin position="2274"/>
        <end position="2287"/>
    </location>
</feature>
<evidence type="ECO:0000259" key="19">
    <source>
        <dbReference type="PROSITE" id="PS51058"/>
    </source>
</evidence>
<dbReference type="OrthoDB" id="308383at2759"/>
<feature type="compositionally biased region" description="Polar residues" evidence="15">
    <location>
        <begin position="2253"/>
        <end position="2273"/>
    </location>
</feature>
<dbReference type="GO" id="GO:0045893">
    <property type="term" value="P:positive regulation of DNA-templated transcription"/>
    <property type="evidence" value="ECO:0007669"/>
    <property type="project" value="TreeGrafter"/>
</dbReference>
<dbReference type="PROSITE" id="PS51805">
    <property type="entry name" value="EPHD"/>
    <property type="match status" value="1"/>
</dbReference>
<feature type="region of interest" description="Disordered" evidence="15">
    <location>
        <begin position="1052"/>
        <end position="1071"/>
    </location>
</feature>
<evidence type="ECO:0000313" key="21">
    <source>
        <dbReference type="EMBL" id="CDS17311.1"/>
    </source>
</evidence>
<evidence type="ECO:0000313" key="22">
    <source>
        <dbReference type="Proteomes" id="UP000492820"/>
    </source>
</evidence>
<evidence type="ECO:0000256" key="1">
    <source>
        <dbReference type="ARBA" id="ARBA00004123"/>
    </source>
</evidence>
<evidence type="ECO:0000256" key="12">
    <source>
        <dbReference type="ARBA" id="ARBA00023163"/>
    </source>
</evidence>
<evidence type="ECO:0000256" key="9">
    <source>
        <dbReference type="ARBA" id="ARBA00022853"/>
    </source>
</evidence>
<comment type="subcellular location">
    <subcellularLocation>
        <location evidence="1">Nucleus</location>
    </subcellularLocation>
</comment>
<evidence type="ECO:0000259" key="18">
    <source>
        <dbReference type="PROSITE" id="PS50868"/>
    </source>
</evidence>
<evidence type="ECO:0000259" key="16">
    <source>
        <dbReference type="PROSITE" id="PS50016"/>
    </source>
</evidence>
<dbReference type="InterPro" id="IPR002857">
    <property type="entry name" value="Znf_CXXC"/>
</dbReference>
<dbReference type="CDD" id="cd15489">
    <property type="entry name" value="PHD_SF"/>
    <property type="match status" value="1"/>
</dbReference>
<keyword evidence="5" id="KW-0479">Metal-binding</keyword>
<evidence type="ECO:0000256" key="10">
    <source>
        <dbReference type="ARBA" id="ARBA00023015"/>
    </source>
</evidence>
<feature type="region of interest" description="Disordered" evidence="15">
    <location>
        <begin position="1079"/>
        <end position="1104"/>
    </location>
</feature>
<keyword evidence="13" id="KW-0539">Nucleus</keyword>
<proteinExistence type="predicted"/>
<evidence type="ECO:0000256" key="11">
    <source>
        <dbReference type="ARBA" id="ARBA00023125"/>
    </source>
</evidence>
<keyword evidence="10" id="KW-0805">Transcription regulation</keyword>
<organism evidence="21">
    <name type="scientific">Echinococcus granulosus</name>
    <name type="common">Hydatid tapeworm</name>
    <dbReference type="NCBI Taxonomy" id="6210"/>
    <lineage>
        <taxon>Eukaryota</taxon>
        <taxon>Metazoa</taxon>
        <taxon>Spiralia</taxon>
        <taxon>Lophotrochozoa</taxon>
        <taxon>Platyhelminthes</taxon>
        <taxon>Cestoda</taxon>
        <taxon>Eucestoda</taxon>
        <taxon>Cyclophyllidea</taxon>
        <taxon>Taeniidae</taxon>
        <taxon>Echinococcus</taxon>
        <taxon>Echinococcus granulosus group</taxon>
    </lineage>
</organism>
<dbReference type="PANTHER" id="PTHR45838:SF4">
    <property type="entry name" value="HISTONE-LYSINE N-METHYLTRANSFERASE TRITHORAX"/>
    <property type="match status" value="1"/>
</dbReference>
<feature type="compositionally biased region" description="Pro residues" evidence="15">
    <location>
        <begin position="1058"/>
        <end position="1067"/>
    </location>
</feature>
<evidence type="ECO:0000256" key="4">
    <source>
        <dbReference type="ARBA" id="ARBA00022691"/>
    </source>
</evidence>
<reference evidence="21" key="2">
    <citation type="submission" date="2014-06" db="EMBL/GenBank/DDBJ databases">
        <authorList>
            <person name="Aslett M."/>
        </authorList>
    </citation>
    <scope>NUCLEOTIDE SEQUENCE</scope>
</reference>
<feature type="domain" description="CXXC-type" evidence="19">
    <location>
        <begin position="972"/>
        <end position="1022"/>
    </location>
</feature>
<dbReference type="CDD" id="cd15506">
    <property type="entry name" value="PHD1_KMT2A_like"/>
    <property type="match status" value="1"/>
</dbReference>
<dbReference type="CDD" id="cd10518">
    <property type="entry name" value="SET_SETD1-like"/>
    <property type="match status" value="1"/>
</dbReference>
<evidence type="ECO:0000256" key="13">
    <source>
        <dbReference type="ARBA" id="ARBA00023242"/>
    </source>
</evidence>
<dbReference type="GO" id="GO:0008270">
    <property type="term" value="F:zinc ion binding"/>
    <property type="evidence" value="ECO:0007669"/>
    <property type="project" value="UniProtKB-KW"/>
</dbReference>
<dbReference type="SMART" id="SM00249">
    <property type="entry name" value="PHD"/>
    <property type="match status" value="4"/>
</dbReference>
<accession>A0A068WI82</accession>
<evidence type="ECO:0000256" key="7">
    <source>
        <dbReference type="ARBA" id="ARBA00022771"/>
    </source>
</evidence>
<keyword evidence="11" id="KW-0238">DNA-binding</keyword>
<protein>
    <submittedName>
        <fullName evidence="21 23">Mixed lineage leukemia protein mll</fullName>
    </submittedName>
</protein>
<dbReference type="InterPro" id="IPR001214">
    <property type="entry name" value="SET_dom"/>
</dbReference>
<dbReference type="InterPro" id="IPR003888">
    <property type="entry name" value="FYrich_N"/>
</dbReference>
<keyword evidence="3" id="KW-0808">Transferase</keyword>
<keyword evidence="12" id="KW-0804">Transcription</keyword>
<dbReference type="PROSITE" id="PS51542">
    <property type="entry name" value="FYRN"/>
    <property type="match status" value="1"/>
</dbReference>
<evidence type="ECO:0000259" key="17">
    <source>
        <dbReference type="PROSITE" id="PS50280"/>
    </source>
</evidence>
<keyword evidence="6" id="KW-0677">Repeat</keyword>
<feature type="domain" description="PHD-type" evidence="20">
    <location>
        <begin position="1831"/>
        <end position="1950"/>
    </location>
</feature>
<reference evidence="23" key="3">
    <citation type="submission" date="2020-10" db="UniProtKB">
        <authorList>
            <consortium name="WormBaseParasite"/>
        </authorList>
    </citation>
    <scope>IDENTIFICATION</scope>
</reference>
<feature type="compositionally biased region" description="Polar residues" evidence="15">
    <location>
        <begin position="1091"/>
        <end position="1104"/>
    </location>
</feature>
<feature type="domain" description="PHD-type" evidence="16">
    <location>
        <begin position="1234"/>
        <end position="1283"/>
    </location>
</feature>
<evidence type="ECO:0000256" key="14">
    <source>
        <dbReference type="PROSITE-ProRule" id="PRU00509"/>
    </source>
</evidence>
<feature type="compositionally biased region" description="Polar residues" evidence="15">
    <location>
        <begin position="1481"/>
        <end position="1499"/>
    </location>
</feature>
<dbReference type="Proteomes" id="UP000492820">
    <property type="component" value="Unassembled WGS sequence"/>
</dbReference>
<feature type="domain" description="Post-SET" evidence="18">
    <location>
        <begin position="3003"/>
        <end position="3019"/>
    </location>
</feature>
<evidence type="ECO:0000256" key="6">
    <source>
        <dbReference type="ARBA" id="ARBA00022737"/>
    </source>
</evidence>
<keyword evidence="8" id="KW-0862">Zinc</keyword>
<dbReference type="InterPro" id="IPR019787">
    <property type="entry name" value="Znf_PHD-finger"/>
</dbReference>
<evidence type="ECO:0000256" key="2">
    <source>
        <dbReference type="ARBA" id="ARBA00022603"/>
    </source>
</evidence>
<dbReference type="SMART" id="SM00542">
    <property type="entry name" value="FYRC"/>
    <property type="match status" value="1"/>
</dbReference>
<keyword evidence="2" id="KW-0489">Methyltransferase</keyword>
<dbReference type="InterPro" id="IPR003889">
    <property type="entry name" value="FYrich_C"/>
</dbReference>
<feature type="compositionally biased region" description="Polar residues" evidence="15">
    <location>
        <begin position="785"/>
        <end position="795"/>
    </location>
</feature>
<dbReference type="PROSITE" id="PS51543">
    <property type="entry name" value="FYRC"/>
    <property type="match status" value="1"/>
</dbReference>